<dbReference type="OrthoDB" id="9803484at2"/>
<sequence>MSGPPGQKPDNAASPGAAPAVIPGLVWAFRIHPDGTADELDVAHSLDEQHDGWLWLHFNLADTRSRIWLAEAPGLPDQARAALLGSDRHQQLHTTDRCIYGVIADMVRDLSQITDQVGYLRFAMTERRMITARSEALHATDNARKKLRQGHRLRNVAALFEVVIDQVADAIDLATDAIGTELDEIEDRIVSGRKFEDRNRLGKLRRNAVRLHRQLLGLRSLFHRLERDGANAMSEDMDWHVPRLVQRLDWLDHEVVATRDRARLLQDEVVAKVAEESNRLLKTLTVIGTLLMPPTLITSFFGMNTKDMPFNDVENGTLWAAMLVVSGSLATYLWFRWLSKARD</sequence>
<dbReference type="GO" id="GO:0015087">
    <property type="term" value="F:cobalt ion transmembrane transporter activity"/>
    <property type="evidence" value="ECO:0007669"/>
    <property type="project" value="TreeGrafter"/>
</dbReference>
<evidence type="ECO:0000256" key="4">
    <source>
        <dbReference type="ARBA" id="ARBA00022475"/>
    </source>
</evidence>
<evidence type="ECO:0000256" key="3">
    <source>
        <dbReference type="ARBA" id="ARBA00022448"/>
    </source>
</evidence>
<evidence type="ECO:0000256" key="2">
    <source>
        <dbReference type="ARBA" id="ARBA00009765"/>
    </source>
</evidence>
<evidence type="ECO:0000313" key="13">
    <source>
        <dbReference type="Proteomes" id="UP000298588"/>
    </source>
</evidence>
<evidence type="ECO:0000256" key="11">
    <source>
        <dbReference type="SAM" id="Phobius"/>
    </source>
</evidence>
<dbReference type="PANTHER" id="PTHR46494:SF3">
    <property type="entry name" value="ZINC TRANSPORT PROTEIN ZNTB"/>
    <property type="match status" value="1"/>
</dbReference>
<dbReference type="Gene3D" id="1.20.58.340">
    <property type="entry name" value="Magnesium transport protein CorA, transmembrane region"/>
    <property type="match status" value="2"/>
</dbReference>
<feature type="transmembrane region" description="Helical" evidence="11">
    <location>
        <begin position="284"/>
        <end position="304"/>
    </location>
</feature>
<feature type="transmembrane region" description="Helical" evidence="11">
    <location>
        <begin position="316"/>
        <end position="335"/>
    </location>
</feature>
<dbReference type="Gene3D" id="3.30.460.20">
    <property type="entry name" value="CorA soluble domain-like"/>
    <property type="match status" value="1"/>
</dbReference>
<keyword evidence="6 11" id="KW-0812">Transmembrane</keyword>
<dbReference type="SUPFAM" id="SSF144083">
    <property type="entry name" value="Magnesium transport protein CorA, transmembrane region"/>
    <property type="match status" value="1"/>
</dbReference>
<dbReference type="InterPro" id="IPR045861">
    <property type="entry name" value="CorA_cytoplasmic_dom"/>
</dbReference>
<keyword evidence="8 11" id="KW-1133">Transmembrane helix</keyword>
<dbReference type="Pfam" id="PF01544">
    <property type="entry name" value="CorA"/>
    <property type="match status" value="1"/>
</dbReference>
<keyword evidence="4" id="KW-1003">Cell membrane</keyword>
<keyword evidence="9" id="KW-0406">Ion transport</keyword>
<dbReference type="CDD" id="cd12834">
    <property type="entry name" value="ZntB_u1"/>
    <property type="match status" value="1"/>
</dbReference>
<name>A0A4D7QRR8_9HYPH</name>
<dbReference type="KEGG" id="paqt:E8L99_07600"/>
<dbReference type="Proteomes" id="UP000298588">
    <property type="component" value="Chromosome"/>
</dbReference>
<evidence type="ECO:0000256" key="1">
    <source>
        <dbReference type="ARBA" id="ARBA00004651"/>
    </source>
</evidence>
<keyword evidence="10 11" id="KW-0472">Membrane</keyword>
<dbReference type="GO" id="GO:0005886">
    <property type="term" value="C:plasma membrane"/>
    <property type="evidence" value="ECO:0007669"/>
    <property type="project" value="UniProtKB-SubCell"/>
</dbReference>
<dbReference type="InterPro" id="IPR002523">
    <property type="entry name" value="MgTranspt_CorA/ZnTranspt_ZntB"/>
</dbReference>
<dbReference type="GO" id="GO:0050897">
    <property type="term" value="F:cobalt ion binding"/>
    <property type="evidence" value="ECO:0007669"/>
    <property type="project" value="TreeGrafter"/>
</dbReference>
<evidence type="ECO:0000256" key="6">
    <source>
        <dbReference type="ARBA" id="ARBA00022692"/>
    </source>
</evidence>
<dbReference type="AlphaFoldDB" id="A0A4D7QRR8"/>
<keyword evidence="7" id="KW-0862">Zinc</keyword>
<keyword evidence="13" id="KW-1185">Reference proteome</keyword>
<reference evidence="12 13" key="1">
    <citation type="submission" date="2019-04" db="EMBL/GenBank/DDBJ databases">
        <title>Phreatobacter aquaticus sp. nov.</title>
        <authorList>
            <person name="Choi A."/>
            <person name="Baek K."/>
        </authorList>
    </citation>
    <scope>NUCLEOTIDE SEQUENCE [LARGE SCALE GENOMIC DNA]</scope>
    <source>
        <strain evidence="12 13">NMCR1094</strain>
    </source>
</reference>
<evidence type="ECO:0000256" key="7">
    <source>
        <dbReference type="ARBA" id="ARBA00022833"/>
    </source>
</evidence>
<comment type="subcellular location">
    <subcellularLocation>
        <location evidence="1">Cell membrane</location>
        <topology evidence="1">Multi-pass membrane protein</topology>
    </subcellularLocation>
</comment>
<organism evidence="12 13">
    <name type="scientific">Phreatobacter aquaticus</name>
    <dbReference type="NCBI Taxonomy" id="2570229"/>
    <lineage>
        <taxon>Bacteria</taxon>
        <taxon>Pseudomonadati</taxon>
        <taxon>Pseudomonadota</taxon>
        <taxon>Alphaproteobacteria</taxon>
        <taxon>Hyphomicrobiales</taxon>
        <taxon>Phreatobacteraceae</taxon>
        <taxon>Phreatobacter</taxon>
    </lineage>
</organism>
<dbReference type="PANTHER" id="PTHR46494">
    <property type="entry name" value="CORA FAMILY METAL ION TRANSPORTER (EUROFUNG)"/>
    <property type="match status" value="1"/>
</dbReference>
<dbReference type="GO" id="GO:0015095">
    <property type="term" value="F:magnesium ion transmembrane transporter activity"/>
    <property type="evidence" value="ECO:0007669"/>
    <property type="project" value="TreeGrafter"/>
</dbReference>
<dbReference type="InterPro" id="IPR045863">
    <property type="entry name" value="CorA_TM1_TM2"/>
</dbReference>
<evidence type="ECO:0000256" key="10">
    <source>
        <dbReference type="ARBA" id="ARBA00023136"/>
    </source>
</evidence>
<evidence type="ECO:0000313" key="12">
    <source>
        <dbReference type="EMBL" id="QCK88683.1"/>
    </source>
</evidence>
<evidence type="ECO:0000256" key="9">
    <source>
        <dbReference type="ARBA" id="ARBA00023065"/>
    </source>
</evidence>
<comment type="similarity">
    <text evidence="2">Belongs to the CorA metal ion transporter (MIT) (TC 1.A.35) family.</text>
</comment>
<dbReference type="GO" id="GO:0000287">
    <property type="term" value="F:magnesium ion binding"/>
    <property type="evidence" value="ECO:0007669"/>
    <property type="project" value="TreeGrafter"/>
</dbReference>
<accession>A0A4D7QRR8</accession>
<evidence type="ECO:0000256" key="5">
    <source>
        <dbReference type="ARBA" id="ARBA00022519"/>
    </source>
</evidence>
<gene>
    <name evidence="12" type="ORF">E8L99_07600</name>
</gene>
<keyword evidence="5" id="KW-0997">Cell inner membrane</keyword>
<proteinExistence type="inferred from homology"/>
<keyword evidence="3" id="KW-0813">Transport</keyword>
<dbReference type="EMBL" id="CP039865">
    <property type="protein sequence ID" value="QCK88683.1"/>
    <property type="molecule type" value="Genomic_DNA"/>
</dbReference>
<dbReference type="SUPFAM" id="SSF143865">
    <property type="entry name" value="CorA soluble domain-like"/>
    <property type="match status" value="1"/>
</dbReference>
<protein>
    <submittedName>
        <fullName evidence="12">Cobalt transporter</fullName>
    </submittedName>
</protein>
<evidence type="ECO:0000256" key="8">
    <source>
        <dbReference type="ARBA" id="ARBA00022989"/>
    </source>
</evidence>